<evidence type="ECO:0000313" key="11">
    <source>
        <dbReference type="EMBL" id="SDI56931.1"/>
    </source>
</evidence>
<evidence type="ECO:0000256" key="9">
    <source>
        <dbReference type="ARBA" id="ARBA00043049"/>
    </source>
</evidence>
<dbReference type="RefSeq" id="WP_090361705.1">
    <property type="nucleotide sequence ID" value="NZ_FNEM01000002.1"/>
</dbReference>
<evidence type="ECO:0000256" key="2">
    <source>
        <dbReference type="ARBA" id="ARBA00023235"/>
    </source>
</evidence>
<accession>A0A1G8LMI9</accession>
<evidence type="ECO:0000256" key="7">
    <source>
        <dbReference type="ARBA" id="ARBA00041803"/>
    </source>
</evidence>
<comment type="catalytic activity">
    <reaction evidence="3">
        <text>uridine(65) in tRNA = pseudouridine(65) in tRNA</text>
        <dbReference type="Rhea" id="RHEA:42536"/>
        <dbReference type="Rhea" id="RHEA-COMP:10103"/>
        <dbReference type="Rhea" id="RHEA-COMP:10104"/>
        <dbReference type="ChEBI" id="CHEBI:65314"/>
        <dbReference type="ChEBI" id="CHEBI:65315"/>
        <dbReference type="EC" id="5.4.99.26"/>
    </reaction>
</comment>
<dbReference type="AlphaFoldDB" id="A0A1G8LMI9"/>
<dbReference type="SUPFAM" id="SSF55120">
    <property type="entry name" value="Pseudouridine synthase"/>
    <property type="match status" value="1"/>
</dbReference>
<reference evidence="12" key="1">
    <citation type="submission" date="2016-10" db="EMBL/GenBank/DDBJ databases">
        <authorList>
            <person name="Varghese N."/>
            <person name="Submissions S."/>
        </authorList>
    </citation>
    <scope>NUCLEOTIDE SEQUENCE [LARGE SCALE GENOMIC DNA]</scope>
    <source>
        <strain evidence="12">DSM 23317</strain>
    </source>
</reference>
<proteinExistence type="predicted"/>
<dbReference type="PANTHER" id="PTHR21600">
    <property type="entry name" value="MITOCHONDRIAL RNA PSEUDOURIDINE SYNTHASE"/>
    <property type="match status" value="1"/>
</dbReference>
<feature type="domain" description="Pseudouridine synthase RsuA/RluA-like" evidence="10">
    <location>
        <begin position="10"/>
        <end position="170"/>
    </location>
</feature>
<sequence length="255" mass="29509">MINILFEDEHIVAVHKPSGLLVHRSYLARKETEFAMQMVRDMVGCHVFPLHRLDRPTSGILIFAKSAEVARVMQPQFAERGIDKRYLALVRGYVDEAGHLDYPLKEELDKIADSRASQDKEAQEAITDYRPLNRVELPFPVGRYDSCRYSLVEMKPLTGRKHQLRRHMAHLRHPIIGDTSHGDGRHNKFYRDHFGLQRLWLIAKTLSFTHPVTQEVVALETELEVEWLQLFEAFGWSQHQSDYQLLNRDGAALGS</sequence>
<keyword evidence="1" id="KW-0819">tRNA processing</keyword>
<protein>
    <recommendedName>
        <fullName evidence="6">tRNA pseudouridine synthase C</fullName>
        <ecNumber evidence="5">5.4.99.26</ecNumber>
    </recommendedName>
    <alternativeName>
        <fullName evidence="8">tRNA pseudouridine(65) synthase</fullName>
    </alternativeName>
    <alternativeName>
        <fullName evidence="9">tRNA pseudouridylate synthase C</fullName>
    </alternativeName>
    <alternativeName>
        <fullName evidence="7">tRNA-uridine isomerase C</fullName>
    </alternativeName>
</protein>
<dbReference type="EC" id="5.4.99.26" evidence="5"/>
<comment type="function">
    <text evidence="4">Responsible for synthesis of pseudouridine from uracil-65 in transfer RNAs.</text>
</comment>
<keyword evidence="12" id="KW-1185">Reference proteome</keyword>
<evidence type="ECO:0000259" key="10">
    <source>
        <dbReference type="Pfam" id="PF00849"/>
    </source>
</evidence>
<dbReference type="GO" id="GO:0008033">
    <property type="term" value="P:tRNA processing"/>
    <property type="evidence" value="ECO:0007669"/>
    <property type="project" value="UniProtKB-KW"/>
</dbReference>
<evidence type="ECO:0000256" key="4">
    <source>
        <dbReference type="ARBA" id="ARBA00037670"/>
    </source>
</evidence>
<dbReference type="PROSITE" id="PS01129">
    <property type="entry name" value="PSI_RLU"/>
    <property type="match status" value="1"/>
</dbReference>
<dbReference type="GO" id="GO:0160149">
    <property type="term" value="F:tRNA pseudouridine(65) synthase activity"/>
    <property type="evidence" value="ECO:0007669"/>
    <property type="project" value="UniProtKB-EC"/>
</dbReference>
<organism evidence="11 12">
    <name type="scientific">Ferrimonas sediminum</name>
    <dbReference type="NCBI Taxonomy" id="718193"/>
    <lineage>
        <taxon>Bacteria</taxon>
        <taxon>Pseudomonadati</taxon>
        <taxon>Pseudomonadota</taxon>
        <taxon>Gammaproteobacteria</taxon>
        <taxon>Alteromonadales</taxon>
        <taxon>Ferrimonadaceae</taxon>
        <taxon>Ferrimonas</taxon>
    </lineage>
</organism>
<dbReference type="Gene3D" id="3.30.2350.10">
    <property type="entry name" value="Pseudouridine synthase"/>
    <property type="match status" value="1"/>
</dbReference>
<dbReference type="EMBL" id="FNEM01000002">
    <property type="protein sequence ID" value="SDI56931.1"/>
    <property type="molecule type" value="Genomic_DNA"/>
</dbReference>
<dbReference type="CDD" id="cd02563">
    <property type="entry name" value="PseudoU_synth_TruC"/>
    <property type="match status" value="1"/>
</dbReference>
<dbReference type="OrthoDB" id="9785808at2"/>
<evidence type="ECO:0000256" key="1">
    <source>
        <dbReference type="ARBA" id="ARBA00022694"/>
    </source>
</evidence>
<dbReference type="InterPro" id="IPR050188">
    <property type="entry name" value="RluA_PseudoU_synthase"/>
</dbReference>
<evidence type="ECO:0000256" key="3">
    <source>
        <dbReference type="ARBA" id="ARBA00036607"/>
    </source>
</evidence>
<gene>
    <name evidence="11" type="ORF">SAMN04488540_102112</name>
</gene>
<name>A0A1G8LMI9_9GAMM</name>
<keyword evidence="2" id="KW-0413">Isomerase</keyword>
<evidence type="ECO:0000256" key="6">
    <source>
        <dbReference type="ARBA" id="ARBA00040675"/>
    </source>
</evidence>
<dbReference type="Proteomes" id="UP000199527">
    <property type="component" value="Unassembled WGS sequence"/>
</dbReference>
<dbReference type="InterPro" id="IPR020103">
    <property type="entry name" value="PsdUridine_synth_cat_dom_sf"/>
</dbReference>
<dbReference type="GO" id="GO:0000455">
    <property type="term" value="P:enzyme-directed rRNA pseudouridine synthesis"/>
    <property type="evidence" value="ECO:0007669"/>
    <property type="project" value="TreeGrafter"/>
</dbReference>
<dbReference type="NCBIfam" id="NF008321">
    <property type="entry name" value="PRK11112.1"/>
    <property type="match status" value="1"/>
</dbReference>
<dbReference type="PANTHER" id="PTHR21600:SF56">
    <property type="entry name" value="TRNA PSEUDOURIDINE SYNTHASE C"/>
    <property type="match status" value="1"/>
</dbReference>
<dbReference type="GO" id="GO:0003723">
    <property type="term" value="F:RNA binding"/>
    <property type="evidence" value="ECO:0007669"/>
    <property type="project" value="InterPro"/>
</dbReference>
<evidence type="ECO:0000256" key="5">
    <source>
        <dbReference type="ARBA" id="ARBA00038943"/>
    </source>
</evidence>
<dbReference type="InterPro" id="IPR006145">
    <property type="entry name" value="PsdUridine_synth_RsuA/RluA"/>
</dbReference>
<dbReference type="InterPro" id="IPR006224">
    <property type="entry name" value="PsdUridine_synth_RluA-like_CS"/>
</dbReference>
<evidence type="ECO:0000256" key="8">
    <source>
        <dbReference type="ARBA" id="ARBA00041975"/>
    </source>
</evidence>
<evidence type="ECO:0000313" key="12">
    <source>
        <dbReference type="Proteomes" id="UP000199527"/>
    </source>
</evidence>
<dbReference type="Pfam" id="PF00849">
    <property type="entry name" value="PseudoU_synth_2"/>
    <property type="match status" value="1"/>
</dbReference>